<dbReference type="PANTHER" id="PTHR10057">
    <property type="entry name" value="PERIPHERAL-TYPE BENZODIAZEPINE RECEPTOR"/>
    <property type="match status" value="1"/>
</dbReference>
<dbReference type="Gene3D" id="1.20.1260.100">
    <property type="entry name" value="TspO/MBR protein"/>
    <property type="match status" value="1"/>
</dbReference>
<dbReference type="InterPro" id="IPR038330">
    <property type="entry name" value="TspO/MBR-related_sf"/>
</dbReference>
<dbReference type="GO" id="GO:0033013">
    <property type="term" value="P:tetrapyrrole metabolic process"/>
    <property type="evidence" value="ECO:0007669"/>
    <property type="project" value="UniProtKB-ARBA"/>
</dbReference>
<dbReference type="GO" id="GO:0016020">
    <property type="term" value="C:membrane"/>
    <property type="evidence" value="ECO:0007669"/>
    <property type="project" value="UniProtKB-SubCell"/>
</dbReference>
<evidence type="ECO:0000256" key="5">
    <source>
        <dbReference type="ARBA" id="ARBA00023136"/>
    </source>
</evidence>
<feature type="transmembrane region" description="Helical" evidence="6">
    <location>
        <begin position="7"/>
        <end position="26"/>
    </location>
</feature>
<feature type="transmembrane region" description="Helical" evidence="6">
    <location>
        <begin position="137"/>
        <end position="156"/>
    </location>
</feature>
<reference evidence="8" key="1">
    <citation type="submission" date="2016-10" db="EMBL/GenBank/DDBJ databases">
        <authorList>
            <person name="Varghese N."/>
            <person name="Submissions S."/>
        </authorList>
    </citation>
    <scope>NUCLEOTIDE SEQUENCE [LARGE SCALE GENOMIC DNA]</scope>
    <source>
        <strain evidence="8">DSM 17934</strain>
    </source>
</reference>
<organism evidence="7 8">
    <name type="scientific">Flavobacterium terrigena</name>
    <dbReference type="NCBI Taxonomy" id="402734"/>
    <lineage>
        <taxon>Bacteria</taxon>
        <taxon>Pseudomonadati</taxon>
        <taxon>Bacteroidota</taxon>
        <taxon>Flavobacteriia</taxon>
        <taxon>Flavobacteriales</taxon>
        <taxon>Flavobacteriaceae</taxon>
        <taxon>Flavobacterium</taxon>
    </lineage>
</organism>
<evidence type="ECO:0000256" key="6">
    <source>
        <dbReference type="SAM" id="Phobius"/>
    </source>
</evidence>
<feature type="transmembrane region" description="Helical" evidence="6">
    <location>
        <begin position="79"/>
        <end position="99"/>
    </location>
</feature>
<feature type="transmembrane region" description="Helical" evidence="6">
    <location>
        <begin position="46"/>
        <end position="67"/>
    </location>
</feature>
<dbReference type="PANTHER" id="PTHR10057:SF0">
    <property type="entry name" value="TRANSLOCATOR PROTEIN"/>
    <property type="match status" value="1"/>
</dbReference>
<evidence type="ECO:0000256" key="1">
    <source>
        <dbReference type="ARBA" id="ARBA00004141"/>
    </source>
</evidence>
<evidence type="ECO:0000256" key="4">
    <source>
        <dbReference type="ARBA" id="ARBA00022989"/>
    </source>
</evidence>
<gene>
    <name evidence="7" type="ORF">SAMN05660918_2771</name>
</gene>
<keyword evidence="4 6" id="KW-1133">Transmembrane helix</keyword>
<evidence type="ECO:0000256" key="3">
    <source>
        <dbReference type="ARBA" id="ARBA00022692"/>
    </source>
</evidence>
<dbReference type="AlphaFoldDB" id="A0A1H6XGI5"/>
<dbReference type="RefSeq" id="WP_091315032.1">
    <property type="nucleotide sequence ID" value="NZ_CBCSJU010000003.1"/>
</dbReference>
<sequence>MKKYLRISYCIIICLTIGFFSGKITQSSITTWYPTLVKPIFNPPNWIFAPVWTLLYIGMGIAAGLIWNEIENQQKQVKIALQYFVLQLGLNALWSYLFFSLHNLLLASIEIILLLLIIIECYKLFKPINPIAAKLFIPYIAWVSFATLLTLSIFYLNNF</sequence>
<dbReference type="PIRSF" id="PIRSF005859">
    <property type="entry name" value="PBR"/>
    <property type="match status" value="1"/>
</dbReference>
<keyword evidence="5 6" id="KW-0472">Membrane</keyword>
<evidence type="ECO:0000313" key="8">
    <source>
        <dbReference type="Proteomes" id="UP000199702"/>
    </source>
</evidence>
<dbReference type="InterPro" id="IPR004307">
    <property type="entry name" value="TspO_MBR"/>
</dbReference>
<evidence type="ECO:0000256" key="2">
    <source>
        <dbReference type="ARBA" id="ARBA00007524"/>
    </source>
</evidence>
<dbReference type="FunFam" id="1.20.1260.100:FF:000001">
    <property type="entry name" value="translocator protein 2"/>
    <property type="match status" value="1"/>
</dbReference>
<dbReference type="Pfam" id="PF03073">
    <property type="entry name" value="TspO_MBR"/>
    <property type="match status" value="1"/>
</dbReference>
<feature type="transmembrane region" description="Helical" evidence="6">
    <location>
        <begin position="105"/>
        <end position="125"/>
    </location>
</feature>
<comment type="subcellular location">
    <subcellularLocation>
        <location evidence="1">Membrane</location>
        <topology evidence="1">Multi-pass membrane protein</topology>
    </subcellularLocation>
</comment>
<keyword evidence="3 6" id="KW-0812">Transmembrane</keyword>
<keyword evidence="8" id="KW-1185">Reference proteome</keyword>
<proteinExistence type="inferred from homology"/>
<comment type="similarity">
    <text evidence="2">Belongs to the TspO/BZRP family.</text>
</comment>
<evidence type="ECO:0000313" key="7">
    <source>
        <dbReference type="EMBL" id="SEJ25787.1"/>
    </source>
</evidence>
<protein>
    <submittedName>
        <fullName evidence="7">TspO and MBR related proteins</fullName>
    </submittedName>
</protein>
<name>A0A1H6XGI5_9FLAO</name>
<dbReference type="EMBL" id="FNYA01000008">
    <property type="protein sequence ID" value="SEJ25787.1"/>
    <property type="molecule type" value="Genomic_DNA"/>
</dbReference>
<accession>A0A1H6XGI5</accession>
<dbReference type="STRING" id="402734.SAMN05660918_2771"/>
<dbReference type="CDD" id="cd15904">
    <property type="entry name" value="TSPO_MBR"/>
    <property type="match status" value="1"/>
</dbReference>
<dbReference type="Proteomes" id="UP000199702">
    <property type="component" value="Unassembled WGS sequence"/>
</dbReference>
<dbReference type="OrthoDB" id="9795496at2"/>